<dbReference type="SUPFAM" id="SSF52172">
    <property type="entry name" value="CheY-like"/>
    <property type="match status" value="1"/>
</dbReference>
<dbReference type="PROSITE" id="PS50110">
    <property type="entry name" value="RESPONSE_REGULATORY"/>
    <property type="match status" value="1"/>
</dbReference>
<dbReference type="SUPFAM" id="SSF47384">
    <property type="entry name" value="Homodimeric domain of signal transducing histidine kinase"/>
    <property type="match status" value="1"/>
</dbReference>
<feature type="transmembrane region" description="Helical" evidence="14">
    <location>
        <begin position="265"/>
        <end position="284"/>
    </location>
</feature>
<dbReference type="InterPro" id="IPR011623">
    <property type="entry name" value="7TMR_DISM_rcpt_extracell_dom1"/>
</dbReference>
<dbReference type="SMART" id="SM00387">
    <property type="entry name" value="HATPase_c"/>
    <property type="match status" value="1"/>
</dbReference>
<keyword evidence="7" id="KW-0547">Nucleotide-binding</keyword>
<dbReference type="PANTHER" id="PTHR45339:SF1">
    <property type="entry name" value="HYBRID SIGNAL TRANSDUCTION HISTIDINE KINASE J"/>
    <property type="match status" value="1"/>
</dbReference>
<dbReference type="Gene3D" id="1.10.287.130">
    <property type="match status" value="1"/>
</dbReference>
<dbReference type="CDD" id="cd16922">
    <property type="entry name" value="HATPase_EvgS-ArcB-TorS-like"/>
    <property type="match status" value="1"/>
</dbReference>
<evidence type="ECO:0000259" key="15">
    <source>
        <dbReference type="PROSITE" id="PS50109"/>
    </source>
</evidence>
<keyword evidence="12 14" id="KW-0472">Membrane</keyword>
<dbReference type="InterPro" id="IPR036097">
    <property type="entry name" value="HisK_dim/P_sf"/>
</dbReference>
<dbReference type="InterPro" id="IPR003661">
    <property type="entry name" value="HisK_dim/P_dom"/>
</dbReference>
<dbReference type="InterPro" id="IPR036890">
    <property type="entry name" value="HATPase_C_sf"/>
</dbReference>
<dbReference type="CDD" id="cd00082">
    <property type="entry name" value="HisKA"/>
    <property type="match status" value="1"/>
</dbReference>
<gene>
    <name evidence="17" type="ORF">CH371_05025</name>
</gene>
<dbReference type="AlphaFoldDB" id="A0A2M9ZGB7"/>
<evidence type="ECO:0000256" key="11">
    <source>
        <dbReference type="ARBA" id="ARBA00023012"/>
    </source>
</evidence>
<dbReference type="FunFam" id="1.10.287.130:FF:000004">
    <property type="entry name" value="Ethylene receptor 1"/>
    <property type="match status" value="1"/>
</dbReference>
<evidence type="ECO:0000259" key="16">
    <source>
        <dbReference type="PROSITE" id="PS50110"/>
    </source>
</evidence>
<keyword evidence="4 13" id="KW-0597">Phosphoprotein</keyword>
<keyword evidence="8 17" id="KW-0418">Kinase</keyword>
<name>A0A2M9ZGB7_9LEPT</name>
<dbReference type="InterPro" id="IPR011006">
    <property type="entry name" value="CheY-like_superfamily"/>
</dbReference>
<comment type="catalytic activity">
    <reaction evidence="1">
        <text>ATP + protein L-histidine = ADP + protein N-phospho-L-histidine.</text>
        <dbReference type="EC" id="2.7.13.3"/>
    </reaction>
</comment>
<dbReference type="EMBL" id="NPDT01000001">
    <property type="protein sequence ID" value="PJZ67397.1"/>
    <property type="molecule type" value="Genomic_DNA"/>
</dbReference>
<feature type="transmembrane region" description="Helical" evidence="14">
    <location>
        <begin position="203"/>
        <end position="221"/>
    </location>
</feature>
<evidence type="ECO:0000256" key="10">
    <source>
        <dbReference type="ARBA" id="ARBA00022989"/>
    </source>
</evidence>
<evidence type="ECO:0000256" key="9">
    <source>
        <dbReference type="ARBA" id="ARBA00022840"/>
    </source>
</evidence>
<dbReference type="SUPFAM" id="SSF55874">
    <property type="entry name" value="ATPase domain of HSP90 chaperone/DNA topoisomerase II/histidine kinase"/>
    <property type="match status" value="1"/>
</dbReference>
<evidence type="ECO:0000256" key="8">
    <source>
        <dbReference type="ARBA" id="ARBA00022777"/>
    </source>
</evidence>
<evidence type="ECO:0000256" key="14">
    <source>
        <dbReference type="SAM" id="Phobius"/>
    </source>
</evidence>
<keyword evidence="6 14" id="KW-0812">Transmembrane</keyword>
<dbReference type="SMART" id="SM00388">
    <property type="entry name" value="HisKA"/>
    <property type="match status" value="1"/>
</dbReference>
<evidence type="ECO:0000313" key="18">
    <source>
        <dbReference type="Proteomes" id="UP000231912"/>
    </source>
</evidence>
<feature type="modified residue" description="4-aspartylphosphate" evidence="13">
    <location>
        <position position="738"/>
    </location>
</feature>
<evidence type="ECO:0000256" key="12">
    <source>
        <dbReference type="ARBA" id="ARBA00023136"/>
    </source>
</evidence>
<dbReference type="InterPro" id="IPR005467">
    <property type="entry name" value="His_kinase_dom"/>
</dbReference>
<feature type="domain" description="Response regulatory" evidence="16">
    <location>
        <begin position="689"/>
        <end position="804"/>
    </location>
</feature>
<feature type="transmembrane region" description="Helical" evidence="14">
    <location>
        <begin position="228"/>
        <end position="245"/>
    </location>
</feature>
<evidence type="ECO:0000256" key="13">
    <source>
        <dbReference type="PROSITE-ProRule" id="PRU00169"/>
    </source>
</evidence>
<evidence type="ECO:0000256" key="1">
    <source>
        <dbReference type="ARBA" id="ARBA00000085"/>
    </source>
</evidence>
<dbReference type="FunFam" id="3.30.565.10:FF:000010">
    <property type="entry name" value="Sensor histidine kinase RcsC"/>
    <property type="match status" value="1"/>
</dbReference>
<keyword evidence="11" id="KW-0902">Two-component regulatory system</keyword>
<dbReference type="EC" id="2.7.13.3" evidence="3"/>
<dbReference type="InterPro" id="IPR004358">
    <property type="entry name" value="Sig_transdc_His_kin-like_C"/>
</dbReference>
<keyword evidence="10 14" id="KW-1133">Transmembrane helix</keyword>
<dbReference type="Proteomes" id="UP000231912">
    <property type="component" value="Unassembled WGS sequence"/>
</dbReference>
<dbReference type="InterPro" id="IPR001789">
    <property type="entry name" value="Sig_transdc_resp-reg_receiver"/>
</dbReference>
<dbReference type="Gene3D" id="3.40.50.2300">
    <property type="match status" value="1"/>
</dbReference>
<reference evidence="17 18" key="1">
    <citation type="submission" date="2017-07" db="EMBL/GenBank/DDBJ databases">
        <title>Leptospira spp. isolated from tropical soils.</title>
        <authorList>
            <person name="Thibeaux R."/>
            <person name="Iraola G."/>
            <person name="Ferres I."/>
            <person name="Bierque E."/>
            <person name="Girault D."/>
            <person name="Soupe-Gilbert M.-E."/>
            <person name="Picardeau M."/>
            <person name="Goarant C."/>
        </authorList>
    </citation>
    <scope>NUCLEOTIDE SEQUENCE [LARGE SCALE GENOMIC DNA]</scope>
    <source>
        <strain evidence="17 18">FH2-C-A2</strain>
    </source>
</reference>
<dbReference type="CDD" id="cd17546">
    <property type="entry name" value="REC_hyHK_CKI1_RcsC-like"/>
    <property type="match status" value="1"/>
</dbReference>
<evidence type="ECO:0000256" key="3">
    <source>
        <dbReference type="ARBA" id="ARBA00012438"/>
    </source>
</evidence>
<evidence type="ECO:0000256" key="7">
    <source>
        <dbReference type="ARBA" id="ARBA00022741"/>
    </source>
</evidence>
<dbReference type="PROSITE" id="PS50109">
    <property type="entry name" value="HIS_KIN"/>
    <property type="match status" value="1"/>
</dbReference>
<accession>A0A2M9ZGB7</accession>
<organism evidence="17 18">
    <name type="scientific">Leptospira wolffii</name>
    <dbReference type="NCBI Taxonomy" id="409998"/>
    <lineage>
        <taxon>Bacteria</taxon>
        <taxon>Pseudomonadati</taxon>
        <taxon>Spirochaetota</taxon>
        <taxon>Spirochaetia</taxon>
        <taxon>Leptospirales</taxon>
        <taxon>Leptospiraceae</taxon>
        <taxon>Leptospira</taxon>
    </lineage>
</organism>
<keyword evidence="5" id="KW-0808">Transferase</keyword>
<evidence type="ECO:0000256" key="4">
    <source>
        <dbReference type="ARBA" id="ARBA00022553"/>
    </source>
</evidence>
<proteinExistence type="predicted"/>
<dbReference type="GO" id="GO:0000155">
    <property type="term" value="F:phosphorelay sensor kinase activity"/>
    <property type="evidence" value="ECO:0007669"/>
    <property type="project" value="InterPro"/>
</dbReference>
<dbReference type="Pfam" id="PF00512">
    <property type="entry name" value="HisKA"/>
    <property type="match status" value="1"/>
</dbReference>
<feature type="transmembrane region" description="Helical" evidence="14">
    <location>
        <begin position="324"/>
        <end position="344"/>
    </location>
</feature>
<dbReference type="Pfam" id="PF02518">
    <property type="entry name" value="HATPase_c"/>
    <property type="match status" value="1"/>
</dbReference>
<dbReference type="Pfam" id="PF07695">
    <property type="entry name" value="7TMR-DISM_7TM"/>
    <property type="match status" value="1"/>
</dbReference>
<dbReference type="Pfam" id="PF00072">
    <property type="entry name" value="Response_reg"/>
    <property type="match status" value="1"/>
</dbReference>
<protein>
    <recommendedName>
        <fullName evidence="3">histidine kinase</fullName>
        <ecNumber evidence="3">2.7.13.3</ecNumber>
    </recommendedName>
</protein>
<dbReference type="PRINTS" id="PR00344">
    <property type="entry name" value="BCTRLSENSOR"/>
</dbReference>
<feature type="transmembrane region" description="Helical" evidence="14">
    <location>
        <begin position="296"/>
        <end position="318"/>
    </location>
</feature>
<evidence type="ECO:0000256" key="2">
    <source>
        <dbReference type="ARBA" id="ARBA00004370"/>
    </source>
</evidence>
<dbReference type="Gene3D" id="3.30.565.10">
    <property type="entry name" value="Histidine kinase-like ATPase, C-terminal domain"/>
    <property type="match status" value="1"/>
</dbReference>
<feature type="transmembrane region" description="Helical" evidence="14">
    <location>
        <begin position="351"/>
        <end position="374"/>
    </location>
</feature>
<evidence type="ECO:0000256" key="5">
    <source>
        <dbReference type="ARBA" id="ARBA00022679"/>
    </source>
</evidence>
<dbReference type="RefSeq" id="WP_100757899.1">
    <property type="nucleotide sequence ID" value="NZ_NPDT01000001.1"/>
</dbReference>
<keyword evidence="9" id="KW-0067">ATP-binding</keyword>
<dbReference type="InterPro" id="IPR003594">
    <property type="entry name" value="HATPase_dom"/>
</dbReference>
<comment type="caution">
    <text evidence="17">The sequence shown here is derived from an EMBL/GenBank/DDBJ whole genome shotgun (WGS) entry which is preliminary data.</text>
</comment>
<feature type="domain" description="Histidine kinase" evidence="15">
    <location>
        <begin position="445"/>
        <end position="667"/>
    </location>
</feature>
<evidence type="ECO:0000256" key="6">
    <source>
        <dbReference type="ARBA" id="ARBA00022692"/>
    </source>
</evidence>
<evidence type="ECO:0000313" key="17">
    <source>
        <dbReference type="EMBL" id="PJZ67397.1"/>
    </source>
</evidence>
<dbReference type="PANTHER" id="PTHR45339">
    <property type="entry name" value="HYBRID SIGNAL TRANSDUCTION HISTIDINE KINASE J"/>
    <property type="match status" value="1"/>
</dbReference>
<dbReference type="GO" id="GO:0005524">
    <property type="term" value="F:ATP binding"/>
    <property type="evidence" value="ECO:0007669"/>
    <property type="project" value="UniProtKB-KW"/>
</dbReference>
<comment type="subcellular location">
    <subcellularLocation>
        <location evidence="2">Membrane</location>
    </subcellularLocation>
</comment>
<sequence length="814" mass="90470">MDSIYVKISILLSFLMLANCDRLETTRVSGGILHAKNWNPKESSILLVGEWEIFPSQFTASESSDSKQKPESLFVNVPAVWNDVKKDGKELFPKGKGFATYRLRLTLPPDSPDLMLQIPDQGTSYSVYADGKLLQRTGKTGKSAEESIPFLGSSIVVLPGTTQELDVEISNFKHIYGGLWYAPKLGTEDNILKEHHANMAMEIATSSSVLVLAIYQIAAFLRSRKEKAPIYFAVFSLAGVLRFFLTGNRLFNSAFPEIPWEISYRLEYLSTYALCSGFLGYLAASFPKDFHPKTELYSIGIFSVFGFSAAFLPVEIYANLLIPYQFVIAGGGIYTLIGCVKSVLNRRPGSILVLAGVAFIILAGINDILVSHYILNSRYILAPALFLFIFSHSLEFSISFSRAMEAAKSASVELEGQVQLRTKQLTLAKEKAESEAKFRYDFLATMSHEIRTPLNGLLGTASLLSESPLNPEQKEYAEIIQVSGENLLHLVNQFLDLSKIENHRFSLEIIPFDPFAVLQKAARVVKARAEEKRIIVDISYPDHHPGIFLGDEGRIQQVLLNLLSNAVKFTGSGGKVSLGVRFFGQDQFSRILEFWVEDDGLGIPADKASSLFEPFVQGDSSVARKFGGSGLGLTISKKLVELMGGSIRFTSEPEKGSKFSFLIPFPQEDEKQEWEEEVKSPSPNFPRQNILLVEDQDFTRKVASEMLNRLGMTVTAVANGTDALACIESGKYNIILLDIDLPEITGTELAARIKETQKICPVLVAWTAHALPGSEESFRSLGFDYYLKKPSLQKDWEKFLESYLQSSQGKTESY</sequence>
<dbReference type="SMART" id="SM00448">
    <property type="entry name" value="REC"/>
    <property type="match status" value="1"/>
</dbReference>
<dbReference type="GO" id="GO:0016020">
    <property type="term" value="C:membrane"/>
    <property type="evidence" value="ECO:0007669"/>
    <property type="project" value="UniProtKB-SubCell"/>
</dbReference>